<evidence type="ECO:0000256" key="1">
    <source>
        <dbReference type="ARBA" id="ARBA00022679"/>
    </source>
</evidence>
<comment type="caution">
    <text evidence="9">The sequence shown here is derived from an EMBL/GenBank/DDBJ whole genome shotgun (WGS) entry which is preliminary data.</text>
</comment>
<feature type="domain" description="Reverse transcriptase RNase H-like" evidence="8">
    <location>
        <begin position="163"/>
        <end position="267"/>
    </location>
</feature>
<feature type="compositionally biased region" description="Basic and acidic residues" evidence="7">
    <location>
        <begin position="395"/>
        <end position="418"/>
    </location>
</feature>
<dbReference type="EMBL" id="LSMT01000192">
    <property type="protein sequence ID" value="PFX23911.1"/>
    <property type="molecule type" value="Genomic_DNA"/>
</dbReference>
<evidence type="ECO:0000313" key="10">
    <source>
        <dbReference type="Proteomes" id="UP000225706"/>
    </source>
</evidence>
<dbReference type="InterPro" id="IPR043128">
    <property type="entry name" value="Rev_trsase/Diguanyl_cyclase"/>
</dbReference>
<dbReference type="CDD" id="cd09274">
    <property type="entry name" value="RNase_HI_RT_Ty3"/>
    <property type="match status" value="1"/>
</dbReference>
<evidence type="ECO:0000256" key="6">
    <source>
        <dbReference type="ARBA" id="ARBA00022918"/>
    </source>
</evidence>
<keyword evidence="4" id="KW-0255">Endonuclease</keyword>
<sequence length="527" mass="60141">MSTSQYWKFNSSLSHMASNDRVQENSWRILNARDVSLLLRPHRLSAFNKTWYPLELCVKHASLCTHHHITVFKFLQHGIGPTEEKVRAVAEASQPQTPSEVRSFLGLVGFSARFIPDFATTADPLRKLARKGEPFVWGKEQEQSFQRLKSQVASAPVLAYFDKDTPTRVIADASPVGLGAVLVQEKNGESRAICYASRSLSQVERRYSQTEKEALALVWACERFHLYLYGLPQFDLVTDHEALKVIYSRKSKPSARIERWVLRLQPYNYQVCYVPSRKNIADALSRLTKIPASDNSAEDDGYVRAIALHAVPAALRIKEIEQVSAQDSELQALRNCLIEGKWDNAPKQYLPVRNELTFIGHERCPTELLFKRKLTTKMPELVNVEEEELEVSDQAVRDRDNQRKQANKDFVDKTFHARDRNVKEGDSVLLEKKKENSLSPCYENEPYQHIKPFNMPDVEEQKAPPKNAEPRTEPKSLETPPMAKDQEPMAESSPEDVPSTVPTAEQHVRRSGRITSRPKALSDYVLY</sequence>
<dbReference type="InterPro" id="IPR041373">
    <property type="entry name" value="RT_RNaseH"/>
</dbReference>
<keyword evidence="5" id="KW-0378">Hydrolase</keyword>
<dbReference type="PANTHER" id="PTHR37984">
    <property type="entry name" value="PROTEIN CBG26694"/>
    <property type="match status" value="1"/>
</dbReference>
<dbReference type="GO" id="GO:0004519">
    <property type="term" value="F:endonuclease activity"/>
    <property type="evidence" value="ECO:0007669"/>
    <property type="project" value="UniProtKB-KW"/>
</dbReference>
<keyword evidence="6" id="KW-0695">RNA-directed DNA polymerase</keyword>
<keyword evidence="2" id="KW-0548">Nucleotidyltransferase</keyword>
<dbReference type="GO" id="GO:0016787">
    <property type="term" value="F:hydrolase activity"/>
    <property type="evidence" value="ECO:0007669"/>
    <property type="project" value="UniProtKB-KW"/>
</dbReference>
<dbReference type="PANTHER" id="PTHR37984:SF11">
    <property type="entry name" value="INTEGRASE CATALYTIC DOMAIN-CONTAINING PROTEIN"/>
    <property type="match status" value="1"/>
</dbReference>
<dbReference type="FunFam" id="3.10.20.370:FF:000001">
    <property type="entry name" value="Retrovirus-related Pol polyprotein from transposon 17.6-like protein"/>
    <property type="match status" value="1"/>
</dbReference>
<feature type="region of interest" description="Disordered" evidence="7">
    <location>
        <begin position="391"/>
        <end position="418"/>
    </location>
</feature>
<evidence type="ECO:0000256" key="5">
    <source>
        <dbReference type="ARBA" id="ARBA00022801"/>
    </source>
</evidence>
<dbReference type="InterPro" id="IPR043502">
    <property type="entry name" value="DNA/RNA_pol_sf"/>
</dbReference>
<evidence type="ECO:0000256" key="7">
    <source>
        <dbReference type="SAM" id="MobiDB-lite"/>
    </source>
</evidence>
<dbReference type="SUPFAM" id="SSF56672">
    <property type="entry name" value="DNA/RNA polymerases"/>
    <property type="match status" value="1"/>
</dbReference>
<keyword evidence="1" id="KW-0808">Transferase</keyword>
<name>A0A2B4S1X8_STYPI</name>
<dbReference type="Gene3D" id="3.30.70.270">
    <property type="match status" value="1"/>
</dbReference>
<evidence type="ECO:0000256" key="3">
    <source>
        <dbReference type="ARBA" id="ARBA00022722"/>
    </source>
</evidence>
<dbReference type="FunFam" id="3.30.70.270:FF:000026">
    <property type="entry name" value="Transposon Ty3-G Gag-Pol polyprotein"/>
    <property type="match status" value="1"/>
</dbReference>
<dbReference type="GO" id="GO:0003964">
    <property type="term" value="F:RNA-directed DNA polymerase activity"/>
    <property type="evidence" value="ECO:0007669"/>
    <property type="project" value="UniProtKB-KW"/>
</dbReference>
<protein>
    <submittedName>
        <fullName evidence="9">Retrovirus-related Pol polyprotein from transposon 17.6</fullName>
    </submittedName>
</protein>
<evidence type="ECO:0000259" key="8">
    <source>
        <dbReference type="Pfam" id="PF17917"/>
    </source>
</evidence>
<gene>
    <name evidence="9" type="primary">pol</name>
    <name evidence="9" type="ORF">AWC38_SpisGene11501</name>
</gene>
<dbReference type="OrthoDB" id="5976044at2759"/>
<dbReference type="Proteomes" id="UP000225706">
    <property type="component" value="Unassembled WGS sequence"/>
</dbReference>
<keyword evidence="10" id="KW-1185">Reference proteome</keyword>
<evidence type="ECO:0000256" key="4">
    <source>
        <dbReference type="ARBA" id="ARBA00022759"/>
    </source>
</evidence>
<evidence type="ECO:0000256" key="2">
    <source>
        <dbReference type="ARBA" id="ARBA00022695"/>
    </source>
</evidence>
<accession>A0A2B4S1X8</accession>
<feature type="compositionally biased region" description="Basic and acidic residues" evidence="7">
    <location>
        <begin position="459"/>
        <end position="476"/>
    </location>
</feature>
<dbReference type="Pfam" id="PF17917">
    <property type="entry name" value="RT_RNaseH"/>
    <property type="match status" value="1"/>
</dbReference>
<dbReference type="AlphaFoldDB" id="A0A2B4S1X8"/>
<dbReference type="InterPro" id="IPR050951">
    <property type="entry name" value="Retrovirus_Pol_polyprotein"/>
</dbReference>
<feature type="region of interest" description="Disordered" evidence="7">
    <location>
        <begin position="457"/>
        <end position="527"/>
    </location>
</feature>
<reference evidence="10" key="1">
    <citation type="journal article" date="2017" name="bioRxiv">
        <title>Comparative analysis of the genomes of Stylophora pistillata and Acropora digitifera provides evidence for extensive differences between species of corals.</title>
        <authorList>
            <person name="Voolstra C.R."/>
            <person name="Li Y."/>
            <person name="Liew Y.J."/>
            <person name="Baumgarten S."/>
            <person name="Zoccola D."/>
            <person name="Flot J.-F."/>
            <person name="Tambutte S."/>
            <person name="Allemand D."/>
            <person name="Aranda M."/>
        </authorList>
    </citation>
    <scope>NUCLEOTIDE SEQUENCE [LARGE SCALE GENOMIC DNA]</scope>
</reference>
<proteinExistence type="predicted"/>
<keyword evidence="3" id="KW-0540">Nuclease</keyword>
<dbReference type="STRING" id="50429.A0A2B4S1X8"/>
<evidence type="ECO:0000313" key="9">
    <source>
        <dbReference type="EMBL" id="PFX23911.1"/>
    </source>
</evidence>
<organism evidence="9 10">
    <name type="scientific">Stylophora pistillata</name>
    <name type="common">Smooth cauliflower coral</name>
    <dbReference type="NCBI Taxonomy" id="50429"/>
    <lineage>
        <taxon>Eukaryota</taxon>
        <taxon>Metazoa</taxon>
        <taxon>Cnidaria</taxon>
        <taxon>Anthozoa</taxon>
        <taxon>Hexacorallia</taxon>
        <taxon>Scleractinia</taxon>
        <taxon>Astrocoeniina</taxon>
        <taxon>Pocilloporidae</taxon>
        <taxon>Stylophora</taxon>
    </lineage>
</organism>